<name>A0A9N9TL39_PHYSR</name>
<keyword evidence="2" id="KW-1185">Reference proteome</keyword>
<dbReference type="AlphaFoldDB" id="A0A9N9TL39"/>
<dbReference type="Proteomes" id="UP001153712">
    <property type="component" value="Chromosome 14"/>
</dbReference>
<accession>A0A9N9TL39</accession>
<dbReference type="EMBL" id="OU900107">
    <property type="protein sequence ID" value="CAG9857538.1"/>
    <property type="molecule type" value="Genomic_DNA"/>
</dbReference>
<sequence>MFSRVNYRASERDGVINRLRRGNHCQNIRGSRKFLFFFFWAVFVPSRRQFYRPTCCSRTGQEENVNLTEVRVELPISRLAGCDITQEAM</sequence>
<organism evidence="1 2">
    <name type="scientific">Phyllotreta striolata</name>
    <name type="common">Striped flea beetle</name>
    <name type="synonym">Crioceris striolata</name>
    <dbReference type="NCBI Taxonomy" id="444603"/>
    <lineage>
        <taxon>Eukaryota</taxon>
        <taxon>Metazoa</taxon>
        <taxon>Ecdysozoa</taxon>
        <taxon>Arthropoda</taxon>
        <taxon>Hexapoda</taxon>
        <taxon>Insecta</taxon>
        <taxon>Pterygota</taxon>
        <taxon>Neoptera</taxon>
        <taxon>Endopterygota</taxon>
        <taxon>Coleoptera</taxon>
        <taxon>Polyphaga</taxon>
        <taxon>Cucujiformia</taxon>
        <taxon>Chrysomeloidea</taxon>
        <taxon>Chrysomelidae</taxon>
        <taxon>Galerucinae</taxon>
        <taxon>Alticini</taxon>
        <taxon>Phyllotreta</taxon>
    </lineage>
</organism>
<proteinExistence type="predicted"/>
<reference evidence="1" key="1">
    <citation type="submission" date="2022-01" db="EMBL/GenBank/DDBJ databases">
        <authorList>
            <person name="King R."/>
        </authorList>
    </citation>
    <scope>NUCLEOTIDE SEQUENCE</scope>
</reference>
<evidence type="ECO:0000313" key="2">
    <source>
        <dbReference type="Proteomes" id="UP001153712"/>
    </source>
</evidence>
<evidence type="ECO:0000313" key="1">
    <source>
        <dbReference type="EMBL" id="CAG9857538.1"/>
    </source>
</evidence>
<protein>
    <submittedName>
        <fullName evidence="1">Uncharacterized protein</fullName>
    </submittedName>
</protein>
<gene>
    <name evidence="1" type="ORF">PHYEVI_LOCUS3943</name>
</gene>